<gene>
    <name evidence="4" type="ORF">DdX_13808</name>
</gene>
<organism evidence="4 5">
    <name type="scientific">Ditylenchus destructor</name>
    <dbReference type="NCBI Taxonomy" id="166010"/>
    <lineage>
        <taxon>Eukaryota</taxon>
        <taxon>Metazoa</taxon>
        <taxon>Ecdysozoa</taxon>
        <taxon>Nematoda</taxon>
        <taxon>Chromadorea</taxon>
        <taxon>Rhabditida</taxon>
        <taxon>Tylenchina</taxon>
        <taxon>Tylenchomorpha</taxon>
        <taxon>Sphaerularioidea</taxon>
        <taxon>Anguinidae</taxon>
        <taxon>Anguininae</taxon>
        <taxon>Ditylenchus</taxon>
    </lineage>
</organism>
<dbReference type="Proteomes" id="UP001201812">
    <property type="component" value="Unassembled WGS sequence"/>
</dbReference>
<keyword evidence="5" id="KW-1185">Reference proteome</keyword>
<dbReference type="Gene3D" id="1.20.5.1700">
    <property type="match status" value="1"/>
</dbReference>
<dbReference type="PANTHER" id="PTHR32083:SF48">
    <property type="entry name" value="TRANS-GOLGI NETWORK-LOCALIZED SYP41-INTERACTING PROTEIN 1"/>
    <property type="match status" value="1"/>
</dbReference>
<dbReference type="PANTHER" id="PTHR32083">
    <property type="entry name" value="CILIA AND FLAGELLA-ASSOCIATED PROTEIN 58-RELATED"/>
    <property type="match status" value="1"/>
</dbReference>
<evidence type="ECO:0000313" key="4">
    <source>
        <dbReference type="EMBL" id="KAI1705202.1"/>
    </source>
</evidence>
<accession>A0AAD4MSB0</accession>
<keyword evidence="1 2" id="KW-0175">Coiled coil</keyword>
<feature type="region of interest" description="Disordered" evidence="3">
    <location>
        <begin position="381"/>
        <end position="402"/>
    </location>
</feature>
<evidence type="ECO:0000256" key="3">
    <source>
        <dbReference type="SAM" id="MobiDB-lite"/>
    </source>
</evidence>
<feature type="compositionally biased region" description="Basic and acidic residues" evidence="3">
    <location>
        <begin position="387"/>
        <end position="402"/>
    </location>
</feature>
<dbReference type="EMBL" id="JAKKPZ010000059">
    <property type="protein sequence ID" value="KAI1705202.1"/>
    <property type="molecule type" value="Genomic_DNA"/>
</dbReference>
<sequence length="552" mass="63939">MASNEQFPNNHLQHSQAVGSKGDYESRISHLNQQIRRLNIELSQTRRGNSRLAEEKKNWIAQRAKHNDELFKRERKSIREKLDLERKLDIMKNDYEYLWNQKERYKDKFERTQKENDTLAMKAKKKLGDDSIHSFQISELQRNNKTLREKNEMLNANAKDRANELEASKSSAEKLKTELDCKETELQQLNQKVSKAEDENSELTQQLREIIEKLKETEDHLGRAIVYDATMNCNSHQSQISNLEAEIKKLKEENENLKQECQDLECYRRELGLEKTKKDQLQADFDSLEAVLQESSQKLREVEDENSELVQELETAKSTANDLRAELDNQPAELQICRARMRNAEEECYELSFRIADLEDELAQNERETLRLQKLSNKAESANADLQKAKDAMSRASEERDRLKEELKTAGDSFETAMERIIKLELKLKVQQDKHTEEIDKVKENSVNSLQFKADLELAKVSIEELTIKNKKLADELSAKSAECERVSKLYNESLASQPRNVGKMFMNFPGPSSSKAAAHRNTVDLNATIDLTKTDYDDDMSPSSSKKKKSK</sequence>
<comment type="caution">
    <text evidence="4">The sequence shown here is derived from an EMBL/GenBank/DDBJ whole genome shotgun (WGS) entry which is preliminary data.</text>
</comment>
<evidence type="ECO:0000256" key="1">
    <source>
        <dbReference type="ARBA" id="ARBA00023054"/>
    </source>
</evidence>
<name>A0AAD4MSB0_9BILA</name>
<feature type="compositionally biased region" description="Polar residues" evidence="3">
    <location>
        <begin position="1"/>
        <end position="18"/>
    </location>
</feature>
<feature type="coiled-coil region" evidence="2">
    <location>
        <begin position="456"/>
        <end position="483"/>
    </location>
</feature>
<reference evidence="4" key="1">
    <citation type="submission" date="2022-01" db="EMBL/GenBank/DDBJ databases">
        <title>Genome Sequence Resource for Two Populations of Ditylenchus destructor, the Migratory Endoparasitic Phytonematode.</title>
        <authorList>
            <person name="Zhang H."/>
            <person name="Lin R."/>
            <person name="Xie B."/>
        </authorList>
    </citation>
    <scope>NUCLEOTIDE SEQUENCE</scope>
    <source>
        <strain evidence="4">BazhouSP</strain>
    </source>
</reference>
<feature type="region of interest" description="Disordered" evidence="3">
    <location>
        <begin position="529"/>
        <end position="552"/>
    </location>
</feature>
<dbReference type="GO" id="GO:0005856">
    <property type="term" value="C:cytoskeleton"/>
    <property type="evidence" value="ECO:0007669"/>
    <property type="project" value="TreeGrafter"/>
</dbReference>
<proteinExistence type="predicted"/>
<evidence type="ECO:0000313" key="5">
    <source>
        <dbReference type="Proteomes" id="UP001201812"/>
    </source>
</evidence>
<protein>
    <submittedName>
        <fullName evidence="4">Uncharacterized protein</fullName>
    </submittedName>
</protein>
<dbReference type="AlphaFoldDB" id="A0AAD4MSB0"/>
<evidence type="ECO:0000256" key="2">
    <source>
        <dbReference type="SAM" id="Coils"/>
    </source>
</evidence>
<feature type="region of interest" description="Disordered" evidence="3">
    <location>
        <begin position="1"/>
        <end position="24"/>
    </location>
</feature>